<dbReference type="STRING" id="1120996.SAMN02746066_04155"/>
<dbReference type="GO" id="GO:0009307">
    <property type="term" value="P:DNA restriction-modification system"/>
    <property type="evidence" value="ECO:0007669"/>
    <property type="project" value="UniProtKB-KW"/>
</dbReference>
<keyword evidence="5" id="KW-0949">S-adenosyl-L-methionine</keyword>
<reference evidence="10 11" key="1">
    <citation type="submission" date="2016-11" db="EMBL/GenBank/DDBJ databases">
        <authorList>
            <person name="Jaros S."/>
            <person name="Januszkiewicz K."/>
            <person name="Wedrychowicz H."/>
        </authorList>
    </citation>
    <scope>NUCLEOTIDE SEQUENCE [LARGE SCALE GENOMIC DNA]</scope>
    <source>
        <strain evidence="10 11">DSM 15930</strain>
    </source>
</reference>
<dbReference type="PANTHER" id="PTHR42998">
    <property type="entry name" value="TYPE I RESTRICTION ENZYME HINDVIIP M PROTEIN-RELATED"/>
    <property type="match status" value="1"/>
</dbReference>
<dbReference type="GO" id="GO:0008170">
    <property type="term" value="F:N-methyltransferase activity"/>
    <property type="evidence" value="ECO:0007669"/>
    <property type="project" value="InterPro"/>
</dbReference>
<evidence type="ECO:0000256" key="7">
    <source>
        <dbReference type="ARBA" id="ARBA00047942"/>
    </source>
</evidence>
<dbReference type="PROSITE" id="PS00092">
    <property type="entry name" value="N6_MTASE"/>
    <property type="match status" value="1"/>
</dbReference>
<proteinExistence type="inferred from homology"/>
<evidence type="ECO:0000313" key="11">
    <source>
        <dbReference type="Proteomes" id="UP000184038"/>
    </source>
</evidence>
<dbReference type="SUPFAM" id="SSF53335">
    <property type="entry name" value="S-adenosyl-L-methionine-dependent methyltransferases"/>
    <property type="match status" value="1"/>
</dbReference>
<dbReference type="Proteomes" id="UP000184038">
    <property type="component" value="Unassembled WGS sequence"/>
</dbReference>
<dbReference type="Gene3D" id="3.40.50.150">
    <property type="entry name" value="Vaccinia Virus protein VP39"/>
    <property type="match status" value="1"/>
</dbReference>
<evidence type="ECO:0000256" key="3">
    <source>
        <dbReference type="ARBA" id="ARBA00022603"/>
    </source>
</evidence>
<protein>
    <recommendedName>
        <fullName evidence="2">site-specific DNA-methyltransferase (adenine-specific)</fullName>
        <ecNumber evidence="2">2.1.1.72</ecNumber>
    </recommendedName>
</protein>
<dbReference type="InterPro" id="IPR029063">
    <property type="entry name" value="SAM-dependent_MTases_sf"/>
</dbReference>
<feature type="domain" description="DNA methylase adenine-specific" evidence="8">
    <location>
        <begin position="149"/>
        <end position="464"/>
    </location>
</feature>
<evidence type="ECO:0000256" key="1">
    <source>
        <dbReference type="ARBA" id="ARBA00006594"/>
    </source>
</evidence>
<sequence length="504" mass="56703">MATGTTNVGFEDKLWLAADKLRGSMDASEYKHVVLGLIFLKYVSDSYNERHMELVKEGSGFEEDKDEYTAKNIFYVPLEARWSTIEAYATSPEIGKIIDHAMELIEKENNSLKGVLNKNYSRPELDKTRLGELVTLFTNIEVGTDIAKERDVLGRVYEYFLSKFASVEGKLGGEFYTPSCIVRTLVEIIEPFKGRVFDPACGSGGMFCQSAKFVQEHQGNIRNISVYGQESNPTTWKLAKMNLALRQIDADLGTHNADAFHEDLHKALKADFILANPPFNISDWGGERLQEDVRWRYGTPPTGNANYAWLQHMLHHLNTAGGVCGTVLANGSLSSNTSNEGNIRANMLRGDVVECIVAMPGQLFYSTGIPVCLWIMRKGKSESIKDKVLFIDARNLGHMIDRKVKELSEEDIKKIANTYHSWRNDDGYDDVQGFCKVASIDEISENDYILTPGRYVGIEEVEDDGEPFEEKMTRLTTELYGLFEESHKLEAEICKKLAAIGYSK</sequence>
<dbReference type="GO" id="GO:0003677">
    <property type="term" value="F:DNA binding"/>
    <property type="evidence" value="ECO:0007669"/>
    <property type="project" value="InterPro"/>
</dbReference>
<dbReference type="EC" id="2.1.1.72" evidence="2"/>
<keyword evidence="11" id="KW-1185">Reference proteome</keyword>
<dbReference type="InterPro" id="IPR038333">
    <property type="entry name" value="T1MK-like_N_sf"/>
</dbReference>
<dbReference type="InterPro" id="IPR052916">
    <property type="entry name" value="Type-I_RE_MTase_Subunit"/>
</dbReference>
<dbReference type="InterPro" id="IPR003356">
    <property type="entry name" value="DNA_methylase_A-5"/>
</dbReference>
<evidence type="ECO:0000256" key="6">
    <source>
        <dbReference type="ARBA" id="ARBA00022747"/>
    </source>
</evidence>
<gene>
    <name evidence="10" type="ORF">SAMN02746066_04155</name>
</gene>
<evidence type="ECO:0000259" key="8">
    <source>
        <dbReference type="Pfam" id="PF02384"/>
    </source>
</evidence>
<dbReference type="OrthoDB" id="9814572at2"/>
<dbReference type="Pfam" id="PF12161">
    <property type="entry name" value="HsdM_N"/>
    <property type="match status" value="1"/>
</dbReference>
<keyword evidence="4" id="KW-0808">Transferase</keyword>
<evidence type="ECO:0000313" key="10">
    <source>
        <dbReference type="EMBL" id="SHM97246.1"/>
    </source>
</evidence>
<keyword evidence="3" id="KW-0489">Methyltransferase</keyword>
<keyword evidence="6" id="KW-0680">Restriction system</keyword>
<dbReference type="InterPro" id="IPR022749">
    <property type="entry name" value="D12N6_MeTrfase_N"/>
</dbReference>
<dbReference type="InterPro" id="IPR002052">
    <property type="entry name" value="DNA_methylase_N6_adenine_CS"/>
</dbReference>
<accession>A0A1M7N193</accession>
<feature type="domain" description="N6 adenine-specific DNA methyltransferase N-terminal" evidence="9">
    <location>
        <begin position="11"/>
        <end position="137"/>
    </location>
</feature>
<evidence type="ECO:0000256" key="5">
    <source>
        <dbReference type="ARBA" id="ARBA00022691"/>
    </source>
</evidence>
<dbReference type="AlphaFoldDB" id="A0A1M7N193"/>
<evidence type="ECO:0000256" key="4">
    <source>
        <dbReference type="ARBA" id="ARBA00022679"/>
    </source>
</evidence>
<dbReference type="Pfam" id="PF02384">
    <property type="entry name" value="N6_Mtase"/>
    <property type="match status" value="1"/>
</dbReference>
<name>A0A1M7N193_9FIRM</name>
<dbReference type="RefSeq" id="WP_073290964.1">
    <property type="nucleotide sequence ID" value="NZ_FRCP01000024.1"/>
</dbReference>
<dbReference type="EMBL" id="FRCP01000024">
    <property type="protein sequence ID" value="SHM97246.1"/>
    <property type="molecule type" value="Genomic_DNA"/>
</dbReference>
<dbReference type="GO" id="GO:0032259">
    <property type="term" value="P:methylation"/>
    <property type="evidence" value="ECO:0007669"/>
    <property type="project" value="UniProtKB-KW"/>
</dbReference>
<dbReference type="PANTHER" id="PTHR42998:SF1">
    <property type="entry name" value="TYPE I RESTRICTION ENZYME HINDI METHYLASE SUBUNIT"/>
    <property type="match status" value="1"/>
</dbReference>
<organism evidence="10 11">
    <name type="scientific">Anaerosporobacter mobilis DSM 15930</name>
    <dbReference type="NCBI Taxonomy" id="1120996"/>
    <lineage>
        <taxon>Bacteria</taxon>
        <taxon>Bacillati</taxon>
        <taxon>Bacillota</taxon>
        <taxon>Clostridia</taxon>
        <taxon>Lachnospirales</taxon>
        <taxon>Lachnospiraceae</taxon>
        <taxon>Anaerosporobacter</taxon>
    </lineage>
</organism>
<dbReference type="PRINTS" id="PR00507">
    <property type="entry name" value="N12N6MTFRASE"/>
</dbReference>
<comment type="catalytic activity">
    <reaction evidence="7">
        <text>a 2'-deoxyadenosine in DNA + S-adenosyl-L-methionine = an N(6)-methyl-2'-deoxyadenosine in DNA + S-adenosyl-L-homocysteine + H(+)</text>
        <dbReference type="Rhea" id="RHEA:15197"/>
        <dbReference type="Rhea" id="RHEA-COMP:12418"/>
        <dbReference type="Rhea" id="RHEA-COMP:12419"/>
        <dbReference type="ChEBI" id="CHEBI:15378"/>
        <dbReference type="ChEBI" id="CHEBI:57856"/>
        <dbReference type="ChEBI" id="CHEBI:59789"/>
        <dbReference type="ChEBI" id="CHEBI:90615"/>
        <dbReference type="ChEBI" id="CHEBI:90616"/>
        <dbReference type="EC" id="2.1.1.72"/>
    </reaction>
</comment>
<evidence type="ECO:0000259" key="9">
    <source>
        <dbReference type="Pfam" id="PF12161"/>
    </source>
</evidence>
<evidence type="ECO:0000256" key="2">
    <source>
        <dbReference type="ARBA" id="ARBA00011900"/>
    </source>
</evidence>
<dbReference type="Gene3D" id="1.20.1260.30">
    <property type="match status" value="1"/>
</dbReference>
<dbReference type="CDD" id="cd02440">
    <property type="entry name" value="AdoMet_MTases"/>
    <property type="match status" value="1"/>
</dbReference>
<comment type="similarity">
    <text evidence="1">Belongs to the N(4)/N(6)-methyltransferase family.</text>
</comment>
<dbReference type="GO" id="GO:0009007">
    <property type="term" value="F:site-specific DNA-methyltransferase (adenine-specific) activity"/>
    <property type="evidence" value="ECO:0007669"/>
    <property type="project" value="UniProtKB-EC"/>
</dbReference>